<accession>A0ACD4ULI9</accession>
<gene>
    <name evidence="1" type="primary">64</name>
    <name evidence="1" type="ORF">SEA_REYNAULD_64</name>
</gene>
<protein>
    <submittedName>
        <fullName evidence="1">Uncharacterized protein</fullName>
    </submittedName>
</protein>
<sequence>MNTYSPETTAVLEEMVCVNLAFAMGELIEAEDFDAAVTHIMLEVKRRGRPDFYPRLGKMSVAYRDAFAPFYKMISEMSKFKETEDMRGALICLWNADKAGLDDGRPYLDGAIGIINGMVAKKYDREQREAREERDANERAEYFESLEKEKAAPAMHAESMSAKAFADIAAANEVGPIEYKYANGADGWGKVSSVRRGKGGIVSVAYTTPEGQTTQENYPNKTVLVRWPEEQ</sequence>
<organism evidence="1 2">
    <name type="scientific">Rhodococcus phage Reynauld</name>
    <dbReference type="NCBI Taxonomy" id="3062845"/>
    <lineage>
        <taxon>Viruses</taxon>
        <taxon>Duplodnaviria</taxon>
        <taxon>Heunggongvirae</taxon>
        <taxon>Uroviricota</taxon>
        <taxon>Caudoviricetes</taxon>
        <taxon>Caudoviricetes incertae sedis</taxon>
        <taxon>Reynauldvirus</taxon>
        <taxon>Reynauldvirus reynauld</taxon>
    </lineage>
</organism>
<name>A0ACD4ULI9_9CAUD</name>
<keyword evidence="2" id="KW-1185">Reference proteome</keyword>
<dbReference type="Proteomes" id="UP001654496">
    <property type="component" value="Segment"/>
</dbReference>
<dbReference type="EMBL" id="OR159659">
    <property type="protein sequence ID" value="WKW85516.1"/>
    <property type="molecule type" value="Genomic_DNA"/>
</dbReference>
<evidence type="ECO:0000313" key="1">
    <source>
        <dbReference type="EMBL" id="WKW85516.1"/>
    </source>
</evidence>
<evidence type="ECO:0000313" key="2">
    <source>
        <dbReference type="Proteomes" id="UP001654496"/>
    </source>
</evidence>
<reference evidence="1" key="1">
    <citation type="submission" date="2023-06" db="EMBL/GenBank/DDBJ databases">
        <authorList>
            <person name="DeJong R.J."/>
            <person name="Yoon E."/>
            <person name="Radersma M."/>
            <person name="Veenstra M."/>
            <person name="Churu J."/>
            <person name="Moleakunnel K."/>
            <person name="Weaver G."/>
            <person name="Hill E."/>
            <person name="Janvier A."/>
            <person name="Harlow L."/>
            <person name="Kramer C."/>
            <person name="Seinen K."/>
            <person name="Chen A."/>
            <person name="Minasian M."/>
            <person name="Doorn S."/>
            <person name="Dole C."/>
            <person name="Ramsey F."/>
            <person name="Nieze J."/>
            <person name="Baker A."/>
            <person name="Swierenga S."/>
            <person name="White A."/>
            <person name="Howland A."/>
            <person name="Ko C."/>
            <person name="Russell D.A."/>
            <person name="Jacobs-Sera D."/>
            <person name="Hatfull G.F."/>
        </authorList>
    </citation>
    <scope>NUCLEOTIDE SEQUENCE</scope>
</reference>
<proteinExistence type="predicted"/>